<keyword evidence="4" id="KW-1185">Reference proteome</keyword>
<name>A0A1R3K8Z2_9ROSI</name>
<evidence type="ECO:0000259" key="2">
    <source>
        <dbReference type="Pfam" id="PF03732"/>
    </source>
</evidence>
<dbReference type="Gene3D" id="2.40.70.10">
    <property type="entry name" value="Acid Proteases"/>
    <property type="match status" value="1"/>
</dbReference>
<dbReference type="OrthoDB" id="1933597at2759"/>
<protein>
    <submittedName>
        <fullName evidence="3">Retrotransposon gag protein</fullName>
    </submittedName>
</protein>
<organism evidence="3 4">
    <name type="scientific">Corchorus olitorius</name>
    <dbReference type="NCBI Taxonomy" id="93759"/>
    <lineage>
        <taxon>Eukaryota</taxon>
        <taxon>Viridiplantae</taxon>
        <taxon>Streptophyta</taxon>
        <taxon>Embryophyta</taxon>
        <taxon>Tracheophyta</taxon>
        <taxon>Spermatophyta</taxon>
        <taxon>Magnoliopsida</taxon>
        <taxon>eudicotyledons</taxon>
        <taxon>Gunneridae</taxon>
        <taxon>Pentapetalae</taxon>
        <taxon>rosids</taxon>
        <taxon>malvids</taxon>
        <taxon>Malvales</taxon>
        <taxon>Malvaceae</taxon>
        <taxon>Grewioideae</taxon>
        <taxon>Apeibeae</taxon>
        <taxon>Corchorus</taxon>
    </lineage>
</organism>
<sequence>MLHMEGRALNWHQHFMRIKGTAPVSWIEYVLNMRSRFGSNEYFDPLSELVSLRQADDQTVDDFYDKFEPFLNLAQITDRQGLSIFVTNIKEELARAVKAEHPTDLYQAINLARHLESVYFPPKPSSAINPPYKQSSSHLMPPYTTHSRPPNRPPPLTSIPSAPPLITFPSTKQNSPTKQTSPPSKTPRIPSREERDNRRKQGLCMWCGVKYSPGHRCAINDNALDPDSPPIISLNALLGVSGPQTMRVMGRVKNQNVLILIDTGSTHNFLDSTMSKRLSCTLLPIKGVPVTVANGEDMTCKELCKALKWEVQGLCQITEVLILPLLVSTTC</sequence>
<dbReference type="InterPro" id="IPR021109">
    <property type="entry name" value="Peptidase_aspartic_dom_sf"/>
</dbReference>
<evidence type="ECO:0000256" key="1">
    <source>
        <dbReference type="SAM" id="MobiDB-lite"/>
    </source>
</evidence>
<comment type="caution">
    <text evidence="3">The sequence shown here is derived from an EMBL/GenBank/DDBJ whole genome shotgun (WGS) entry which is preliminary data.</text>
</comment>
<dbReference type="AlphaFoldDB" id="A0A1R3K8Z2"/>
<feature type="compositionally biased region" description="Pro residues" evidence="1">
    <location>
        <begin position="150"/>
        <end position="163"/>
    </location>
</feature>
<dbReference type="InterPro" id="IPR005162">
    <property type="entry name" value="Retrotrans_gag_dom"/>
</dbReference>
<dbReference type="EMBL" id="AWUE01014487">
    <property type="protein sequence ID" value="OMP03526.1"/>
    <property type="molecule type" value="Genomic_DNA"/>
</dbReference>
<reference evidence="4" key="1">
    <citation type="submission" date="2013-09" db="EMBL/GenBank/DDBJ databases">
        <title>Corchorus olitorius genome sequencing.</title>
        <authorList>
            <person name="Alam M."/>
            <person name="Haque M.S."/>
            <person name="Islam M.S."/>
            <person name="Emdad E.M."/>
            <person name="Islam M.M."/>
            <person name="Ahmed B."/>
            <person name="Halim A."/>
            <person name="Hossen Q.M.M."/>
            <person name="Hossain M.Z."/>
            <person name="Ahmed R."/>
            <person name="Khan M.M."/>
            <person name="Islam R."/>
            <person name="Rashid M.M."/>
            <person name="Khan S.A."/>
            <person name="Rahman M.S."/>
            <person name="Alam M."/>
            <person name="Yahiya A.S."/>
            <person name="Khan M.S."/>
            <person name="Azam M.S."/>
            <person name="Haque T."/>
            <person name="Lashkar M.Z.H."/>
            <person name="Akhand A.I."/>
            <person name="Morshed G."/>
            <person name="Roy S."/>
            <person name="Uddin K.S."/>
            <person name="Rabeya T."/>
            <person name="Hossain A.S."/>
            <person name="Chowdhury A."/>
            <person name="Snigdha A.R."/>
            <person name="Mortoza M.S."/>
            <person name="Matin S.A."/>
            <person name="Hoque S.M.E."/>
            <person name="Islam M.K."/>
            <person name="Roy D.K."/>
            <person name="Haider R."/>
            <person name="Moosa M.M."/>
            <person name="Elias S.M."/>
            <person name="Hasan A.M."/>
            <person name="Jahan S."/>
            <person name="Shafiuddin M."/>
            <person name="Mahmood N."/>
            <person name="Shommy N.S."/>
        </authorList>
    </citation>
    <scope>NUCLEOTIDE SEQUENCE [LARGE SCALE GENOMIC DNA]</scope>
    <source>
        <strain evidence="4">cv. O-4</strain>
    </source>
</reference>
<dbReference type="Pfam" id="PF03732">
    <property type="entry name" value="Retrotrans_gag"/>
    <property type="match status" value="1"/>
</dbReference>
<gene>
    <name evidence="3" type="ORF">COLO4_10364</name>
</gene>
<accession>A0A1R3K8Z2</accession>
<proteinExistence type="predicted"/>
<evidence type="ECO:0000313" key="3">
    <source>
        <dbReference type="EMBL" id="OMP03526.1"/>
    </source>
</evidence>
<feature type="domain" description="Retrotransposon gag" evidence="2">
    <location>
        <begin position="2"/>
        <end position="86"/>
    </location>
</feature>
<dbReference type="Proteomes" id="UP000187203">
    <property type="component" value="Unassembled WGS sequence"/>
</dbReference>
<feature type="compositionally biased region" description="Polar residues" evidence="1">
    <location>
        <begin position="126"/>
        <end position="148"/>
    </location>
</feature>
<feature type="compositionally biased region" description="Low complexity" evidence="1">
    <location>
        <begin position="175"/>
        <end position="187"/>
    </location>
</feature>
<dbReference type="CDD" id="cd00303">
    <property type="entry name" value="retropepsin_like"/>
    <property type="match status" value="1"/>
</dbReference>
<evidence type="ECO:0000313" key="4">
    <source>
        <dbReference type="Proteomes" id="UP000187203"/>
    </source>
</evidence>
<feature type="region of interest" description="Disordered" evidence="1">
    <location>
        <begin position="126"/>
        <end position="197"/>
    </location>
</feature>